<keyword evidence="2" id="KW-1185">Reference proteome</keyword>
<organism evidence="1 2">
    <name type="scientific">Myroides pelagicus</name>
    <dbReference type="NCBI Taxonomy" id="270914"/>
    <lineage>
        <taxon>Bacteria</taxon>
        <taxon>Pseudomonadati</taxon>
        <taxon>Bacteroidota</taxon>
        <taxon>Flavobacteriia</taxon>
        <taxon>Flavobacteriales</taxon>
        <taxon>Flavobacteriaceae</taxon>
        <taxon>Myroides</taxon>
    </lineage>
</organism>
<sequence>MLSFANKITFKLQCYFCIAIIAFATLGCSVKQTMFEAMNVSIEKPLSGSKVLVGNSFVFCDAEVTAKSSLKQIKTEQQRILPFVSFDLVTKDFSSQSRHLKVVSYEELRISGNSPPLYVLFKRMKIALLA</sequence>
<evidence type="ECO:0008006" key="3">
    <source>
        <dbReference type="Google" id="ProtNLM"/>
    </source>
</evidence>
<accession>A0A7K1GMW4</accession>
<dbReference type="AlphaFoldDB" id="A0A7K1GMW4"/>
<reference evidence="1 2" key="1">
    <citation type="journal article" date="2006" name="Int. J. Syst. Evol. Microbiol.">
        <title>Myroides pelagicus sp. nov., isolated from seawater in Thailand.</title>
        <authorList>
            <person name="Yoon J."/>
            <person name="Maneerat S."/>
            <person name="Kawai F."/>
            <person name="Yokota A."/>
        </authorList>
    </citation>
    <scope>NUCLEOTIDE SEQUENCE [LARGE SCALE GENOMIC DNA]</scope>
    <source>
        <strain evidence="1 2">SM1T</strain>
    </source>
</reference>
<comment type="caution">
    <text evidence="1">The sequence shown here is derived from an EMBL/GenBank/DDBJ whole genome shotgun (WGS) entry which is preliminary data.</text>
</comment>
<proteinExistence type="predicted"/>
<evidence type="ECO:0000313" key="2">
    <source>
        <dbReference type="Proteomes" id="UP000488936"/>
    </source>
</evidence>
<dbReference type="PROSITE" id="PS51257">
    <property type="entry name" value="PROKAR_LIPOPROTEIN"/>
    <property type="match status" value="1"/>
</dbReference>
<dbReference type="Proteomes" id="UP000488936">
    <property type="component" value="Unassembled WGS sequence"/>
</dbReference>
<gene>
    <name evidence="1" type="ORF">GJV77_06410</name>
</gene>
<evidence type="ECO:0000313" key="1">
    <source>
        <dbReference type="EMBL" id="MTH29554.1"/>
    </source>
</evidence>
<dbReference type="RefSeq" id="WP_155035552.1">
    <property type="nucleotide sequence ID" value="NZ_JAYMMG010000001.1"/>
</dbReference>
<protein>
    <recommendedName>
        <fullName evidence="3">Lipoprotein</fullName>
    </recommendedName>
</protein>
<name>A0A7K1GMW4_9FLAO</name>
<dbReference type="EMBL" id="WMJY01000010">
    <property type="protein sequence ID" value="MTH29554.1"/>
    <property type="molecule type" value="Genomic_DNA"/>
</dbReference>
<dbReference type="OrthoDB" id="1448820at2"/>